<name>A0A812EFK5_ACAPH</name>
<feature type="compositionally biased region" description="Low complexity" evidence="6">
    <location>
        <begin position="98"/>
        <end position="159"/>
    </location>
</feature>
<dbReference type="EMBL" id="CAHIKZ030005224">
    <property type="protein sequence ID" value="CAE1321271.1"/>
    <property type="molecule type" value="Genomic_DNA"/>
</dbReference>
<dbReference type="InterPro" id="IPR014720">
    <property type="entry name" value="dsRBD_dom"/>
</dbReference>
<evidence type="ECO:0000256" key="4">
    <source>
        <dbReference type="ARBA" id="ARBA00022884"/>
    </source>
</evidence>
<keyword evidence="4 5" id="KW-0694">RNA-binding</keyword>
<dbReference type="SMART" id="SM00552">
    <property type="entry name" value="ADEAMc"/>
    <property type="match status" value="1"/>
</dbReference>
<gene>
    <name evidence="9" type="ORF">SPHA_71378</name>
</gene>
<proteinExistence type="predicted"/>
<dbReference type="GO" id="GO:0005730">
    <property type="term" value="C:nucleolus"/>
    <property type="evidence" value="ECO:0007669"/>
    <property type="project" value="TreeGrafter"/>
</dbReference>
<evidence type="ECO:0000256" key="2">
    <source>
        <dbReference type="ARBA" id="ARBA00022490"/>
    </source>
</evidence>
<evidence type="ECO:0000256" key="1">
    <source>
        <dbReference type="ARBA" id="ARBA00004496"/>
    </source>
</evidence>
<dbReference type="GO" id="GO:0003726">
    <property type="term" value="F:double-stranded RNA adenosine deaminase activity"/>
    <property type="evidence" value="ECO:0007669"/>
    <property type="project" value="TreeGrafter"/>
</dbReference>
<dbReference type="FunFam" id="3.30.160.20:FF:000005">
    <property type="entry name" value="Putative double-stranded RNA-specific adenosine deaminase"/>
    <property type="match status" value="1"/>
</dbReference>
<protein>
    <submittedName>
        <fullName evidence="9">Double-stranded RNA-specific adenosine deaminase</fullName>
    </submittedName>
</protein>
<dbReference type="Pfam" id="PF02137">
    <property type="entry name" value="A_deamin"/>
    <property type="match status" value="1"/>
</dbReference>
<organism evidence="9 10">
    <name type="scientific">Acanthosepion pharaonis</name>
    <name type="common">Pharaoh cuttlefish</name>
    <name type="synonym">Sepia pharaonis</name>
    <dbReference type="NCBI Taxonomy" id="158019"/>
    <lineage>
        <taxon>Eukaryota</taxon>
        <taxon>Metazoa</taxon>
        <taxon>Spiralia</taxon>
        <taxon>Lophotrochozoa</taxon>
        <taxon>Mollusca</taxon>
        <taxon>Cephalopoda</taxon>
        <taxon>Coleoidea</taxon>
        <taxon>Decapodiformes</taxon>
        <taxon>Sepiida</taxon>
        <taxon>Sepiina</taxon>
        <taxon>Sepiidae</taxon>
        <taxon>Acanthosepion</taxon>
    </lineage>
</organism>
<evidence type="ECO:0000313" key="9">
    <source>
        <dbReference type="EMBL" id="CAE1321271.1"/>
    </source>
</evidence>
<dbReference type="GO" id="GO:0008251">
    <property type="term" value="F:tRNA-specific adenosine deaminase activity"/>
    <property type="evidence" value="ECO:0007669"/>
    <property type="project" value="TreeGrafter"/>
</dbReference>
<feature type="compositionally biased region" description="Basic and acidic residues" evidence="6">
    <location>
        <begin position="78"/>
        <end position="95"/>
    </location>
</feature>
<dbReference type="OrthoDB" id="10268011at2759"/>
<keyword evidence="10" id="KW-1185">Reference proteome</keyword>
<dbReference type="GO" id="GO:0006396">
    <property type="term" value="P:RNA processing"/>
    <property type="evidence" value="ECO:0007669"/>
    <property type="project" value="InterPro"/>
</dbReference>
<evidence type="ECO:0000313" key="10">
    <source>
        <dbReference type="Proteomes" id="UP000597762"/>
    </source>
</evidence>
<sequence length="814" mass="89679">MGNASSPNRLRSESCSPDECEALETAIANYPHSGGYGQGYSGHFPVTPEPKQTGKRRRNCDNFGLQQHPSNGTMPMKNSEKIQQKKLEFQDERYYDGSYPSYSASLSSSTSKNSRWNSNTAATESSRAPNTTSASTSSTTSFAPTPSKSASNSKQAAPSPKQPSPSPKQNTPKSSKSSKNSSKQRATSPKQSSTPSSQASSQSNSNTTTTATSSSKNNKNNNNNNTSIENLQEALKNTSISSPTETTESKTPTLAEIKAAAVAQALADKAAEKGADKSGTDSLAPNLQITSESFAALNKNPVSALMEYAQQRHLPVEFKLLSHRGPSHRPLFKFAVILGKRQFPSMECNSKKDGKKEAADLTLRILIAEGQYQLENTVSALKTIPPAEMTHFDKMAALSHQAFNNIALQIPENLAGRKVIAALVMKRSPTDTGIVISVGTGNRCLTGDHLSLEGNSVNDSHAEIITRRGFLRYLYKHLLEYDPEKPHDLFEKGERSLCRIKTNITFHLYISTAPCGDGALFSPRDTDSSNVKVDEENKHVHNPTFSSSVQGLLRTKVEGGEGTIPIDADFTEQTWDGIQRGERLRTMSCSDKICRWNVVGLQGALLSHFVEPIYLESLTLGYLYDHGHLARAVCCRIERGEASVNQLLPEGYRLNHPWLGRVTACDPPRETQKTKSLSINWCYDDEKSEVLDGTAGICYTAIEKNLFSRLTKHSLYEEFKKVCQKFEREDLLNVTSYNKAKMMAIPFQTAKNCKTGMKYSLLETFGTHNLCRASATAKTLSHTHSFITREENGERNEEIKNDEKEQKGLLKINL</sequence>
<dbReference type="CDD" id="cd19902">
    <property type="entry name" value="DSRM_DRADA"/>
    <property type="match status" value="1"/>
</dbReference>
<evidence type="ECO:0000256" key="3">
    <source>
        <dbReference type="ARBA" id="ARBA00022737"/>
    </source>
</evidence>
<evidence type="ECO:0000256" key="5">
    <source>
        <dbReference type="PROSITE-ProRule" id="PRU00266"/>
    </source>
</evidence>
<accession>A0A812EFK5</accession>
<dbReference type="PROSITE" id="PS50137">
    <property type="entry name" value="DS_RBD"/>
    <property type="match status" value="1"/>
</dbReference>
<dbReference type="SMART" id="SM00358">
    <property type="entry name" value="DSRM"/>
    <property type="match status" value="1"/>
</dbReference>
<dbReference type="PANTHER" id="PTHR10910:SF107">
    <property type="entry name" value="DOUBLE-STRANDED RNA-SPECIFIC ADENOSINE DEAMINASE"/>
    <property type="match status" value="1"/>
</dbReference>
<dbReference type="AlphaFoldDB" id="A0A812EFK5"/>
<feature type="domain" description="DRBM" evidence="7">
    <location>
        <begin position="300"/>
        <end position="368"/>
    </location>
</feature>
<evidence type="ECO:0000259" key="8">
    <source>
        <dbReference type="PROSITE" id="PS50141"/>
    </source>
</evidence>
<comment type="caution">
    <text evidence="9">The sequence shown here is derived from an EMBL/GenBank/DDBJ whole genome shotgun (WGS) entry which is preliminary data.</text>
</comment>
<dbReference type="InterPro" id="IPR002466">
    <property type="entry name" value="A_deamin"/>
</dbReference>
<reference evidence="9" key="1">
    <citation type="submission" date="2021-01" db="EMBL/GenBank/DDBJ databases">
        <authorList>
            <person name="Li R."/>
            <person name="Bekaert M."/>
        </authorList>
    </citation>
    <scope>NUCLEOTIDE SEQUENCE</scope>
    <source>
        <strain evidence="9">Farmed</strain>
    </source>
</reference>
<keyword evidence="3" id="KW-0677">Repeat</keyword>
<feature type="domain" description="A to I editase" evidence="8">
    <location>
        <begin position="437"/>
        <end position="752"/>
    </location>
</feature>
<feature type="region of interest" description="Disordered" evidence="6">
    <location>
        <begin position="31"/>
        <end position="226"/>
    </location>
</feature>
<dbReference type="Gene3D" id="3.30.160.20">
    <property type="match status" value="1"/>
</dbReference>
<dbReference type="GO" id="GO:0005737">
    <property type="term" value="C:cytoplasm"/>
    <property type="evidence" value="ECO:0007669"/>
    <property type="project" value="UniProtKB-SubCell"/>
</dbReference>
<dbReference type="Pfam" id="PF00035">
    <property type="entry name" value="dsrm"/>
    <property type="match status" value="1"/>
</dbReference>
<comment type="subcellular location">
    <subcellularLocation>
        <location evidence="1">Cytoplasm</location>
    </subcellularLocation>
</comment>
<dbReference type="GO" id="GO:0003725">
    <property type="term" value="F:double-stranded RNA binding"/>
    <property type="evidence" value="ECO:0007669"/>
    <property type="project" value="TreeGrafter"/>
</dbReference>
<evidence type="ECO:0000256" key="6">
    <source>
        <dbReference type="SAM" id="MobiDB-lite"/>
    </source>
</evidence>
<dbReference type="PANTHER" id="PTHR10910">
    <property type="entry name" value="EUKARYOTE SPECIFIC DSRNA BINDING PROTEIN"/>
    <property type="match status" value="1"/>
</dbReference>
<feature type="compositionally biased region" description="Polar residues" evidence="6">
    <location>
        <begin position="64"/>
        <end position="73"/>
    </location>
</feature>
<dbReference type="Proteomes" id="UP000597762">
    <property type="component" value="Unassembled WGS sequence"/>
</dbReference>
<dbReference type="GO" id="GO:0006382">
    <property type="term" value="P:adenosine to inosine editing"/>
    <property type="evidence" value="ECO:0007669"/>
    <property type="project" value="TreeGrafter"/>
</dbReference>
<feature type="compositionally biased region" description="Low complexity" evidence="6">
    <location>
        <begin position="167"/>
        <end position="226"/>
    </location>
</feature>
<dbReference type="SUPFAM" id="SSF54768">
    <property type="entry name" value="dsRNA-binding domain-like"/>
    <property type="match status" value="1"/>
</dbReference>
<dbReference type="PROSITE" id="PS50141">
    <property type="entry name" value="A_DEAMIN_EDITASE"/>
    <property type="match status" value="1"/>
</dbReference>
<evidence type="ECO:0000259" key="7">
    <source>
        <dbReference type="PROSITE" id="PS50137"/>
    </source>
</evidence>
<keyword evidence="2" id="KW-0963">Cytoplasm</keyword>